<accession>A0ABR9MAL0</accession>
<gene>
    <name evidence="2" type="ORF">H4W80_007846</name>
</gene>
<proteinExistence type="predicted"/>
<name>A0ABR9MAL0_9ACTN</name>
<dbReference type="EMBL" id="JADBEK010000001">
    <property type="protein sequence ID" value="MBE1589588.1"/>
    <property type="molecule type" value="Genomic_DNA"/>
</dbReference>
<keyword evidence="3" id="KW-1185">Reference proteome</keyword>
<evidence type="ECO:0000313" key="3">
    <source>
        <dbReference type="Proteomes" id="UP000633509"/>
    </source>
</evidence>
<feature type="compositionally biased region" description="Polar residues" evidence="1">
    <location>
        <begin position="26"/>
        <end position="43"/>
    </location>
</feature>
<sequence>MAPANSEIVIVQRTKSALRSGEMPSSPASVATVSGEANPSTASPLPPASGFLTVSAMEGSRAETARGVKTLATRRRSS</sequence>
<dbReference type="RefSeq" id="WP_192789596.1">
    <property type="nucleotide sequence ID" value="NZ_JADBEK010000001.1"/>
</dbReference>
<comment type="caution">
    <text evidence="2">The sequence shown here is derived from an EMBL/GenBank/DDBJ whole genome shotgun (WGS) entry which is preliminary data.</text>
</comment>
<evidence type="ECO:0000313" key="2">
    <source>
        <dbReference type="EMBL" id="MBE1589588.1"/>
    </source>
</evidence>
<dbReference type="Proteomes" id="UP000633509">
    <property type="component" value="Unassembled WGS sequence"/>
</dbReference>
<evidence type="ECO:0000256" key="1">
    <source>
        <dbReference type="SAM" id="MobiDB-lite"/>
    </source>
</evidence>
<protein>
    <submittedName>
        <fullName evidence="2">Uncharacterized protein</fullName>
    </submittedName>
</protein>
<reference evidence="2 3" key="1">
    <citation type="submission" date="2020-10" db="EMBL/GenBank/DDBJ databases">
        <title>Sequencing the genomes of 1000 actinobacteria strains.</title>
        <authorList>
            <person name="Klenk H.-P."/>
        </authorList>
    </citation>
    <scope>NUCLEOTIDE SEQUENCE [LARGE SCALE GENOMIC DNA]</scope>
    <source>
        <strain evidence="2 3">DSM 43173</strain>
    </source>
</reference>
<feature type="region of interest" description="Disordered" evidence="1">
    <location>
        <begin position="16"/>
        <end position="78"/>
    </location>
</feature>
<organism evidence="2 3">
    <name type="scientific">Nonomuraea angiospora</name>
    <dbReference type="NCBI Taxonomy" id="46172"/>
    <lineage>
        <taxon>Bacteria</taxon>
        <taxon>Bacillati</taxon>
        <taxon>Actinomycetota</taxon>
        <taxon>Actinomycetes</taxon>
        <taxon>Streptosporangiales</taxon>
        <taxon>Streptosporangiaceae</taxon>
        <taxon>Nonomuraea</taxon>
    </lineage>
</organism>